<sequence length="280" mass="30809">MSNREFYNRRMAEIGQPIDLENDPFSNLFVDKKKNKEMDLSDIRQPEVPENETHKPRYKPIEQKYNRDLERQDKEGAAVYLLLPVASVAVTIAFLTGLFGGTFLLEKLVGGDVEVAEASNPMTLQSQNRQEKEVKTATALPQKPDTKIIPQIAAGILLPSKPLSKSLAKSRPKPVTGELSSGRVETASVAVTAAVPLQASQPPTARQQANRQPVSPVITQPEKQINSMNDPQSQVARLLRDGYLLEEGNDFSGARVKFRQAFDAGSNVAALAIARTYDGR</sequence>
<accession>A0A3B0SXC4</accession>
<evidence type="ECO:0000313" key="2">
    <source>
        <dbReference type="EMBL" id="VAV99405.1"/>
    </source>
</evidence>
<dbReference type="AlphaFoldDB" id="A0A3B0SXC4"/>
<dbReference type="EMBL" id="UOEC01000162">
    <property type="protein sequence ID" value="VAV99405.1"/>
    <property type="molecule type" value="Genomic_DNA"/>
</dbReference>
<gene>
    <name evidence="2" type="ORF">MNBD_ALPHA08-295</name>
</gene>
<keyword evidence="1" id="KW-0472">Membrane</keyword>
<evidence type="ECO:0000256" key="1">
    <source>
        <dbReference type="SAM" id="Phobius"/>
    </source>
</evidence>
<organism evidence="2">
    <name type="scientific">hydrothermal vent metagenome</name>
    <dbReference type="NCBI Taxonomy" id="652676"/>
    <lineage>
        <taxon>unclassified sequences</taxon>
        <taxon>metagenomes</taxon>
        <taxon>ecological metagenomes</taxon>
    </lineage>
</organism>
<protein>
    <submittedName>
        <fullName evidence="2">Uncharacterized protein</fullName>
    </submittedName>
</protein>
<feature type="transmembrane region" description="Helical" evidence="1">
    <location>
        <begin position="77"/>
        <end position="99"/>
    </location>
</feature>
<keyword evidence="1" id="KW-0812">Transmembrane</keyword>
<reference evidence="2" key="1">
    <citation type="submission" date="2018-06" db="EMBL/GenBank/DDBJ databases">
        <authorList>
            <person name="Zhirakovskaya E."/>
        </authorList>
    </citation>
    <scope>NUCLEOTIDE SEQUENCE</scope>
</reference>
<keyword evidence="1" id="KW-1133">Transmembrane helix</keyword>
<feature type="non-terminal residue" evidence="2">
    <location>
        <position position="280"/>
    </location>
</feature>
<name>A0A3B0SXC4_9ZZZZ</name>
<proteinExistence type="predicted"/>